<evidence type="ECO:0000256" key="8">
    <source>
        <dbReference type="ARBA" id="ARBA00022723"/>
    </source>
</evidence>
<name>A0A8T2JMD0_9PIPI</name>
<sequence length="430" mass="49420">MGQPEGLERFDSQGKGRGLRATRHFALGELLFTCPAYSYVLTVNERGNHCEYCFTRKEGLSKCGKCKQAFYCNVECQKGDWLMHKLECSSMCSYGEKWSPSETVRITARLLAKQKTQTERSASERFLSVKEFESHLDKLDNEKKELIQNDIAALHHFYSKNLHYSDNATLEFVFAQVNCNGFTIEDEELSHLGSAIFPDVALMNHSCCPNVIVTYKGTTAEVRAVQKINPGEEVFTSYIDLLYPTEDRQDRLLDSYFFTCDCKECATKQKDPAKLEIRKLSDPPSSQSVRDMIKYARNVVEEFRRAKHYKTPSELLEICELSLDKMGSVFEESNVYMLHMMYQAMGICLYTQDWEGALKYGEKIIKPYSKHYPPYSLNVASMWLKLGRLYMGLERKTIGIKSLKKAIAIMEIAHGADHHYIAEVKKELEQ</sequence>
<evidence type="ECO:0000256" key="14">
    <source>
        <dbReference type="ARBA" id="ARBA00023242"/>
    </source>
</evidence>
<comment type="subcellular location">
    <subcellularLocation>
        <location evidence="2">Cytoplasm</location>
        <location evidence="2">Cytosol</location>
    </subcellularLocation>
    <subcellularLocation>
        <location evidence="1">Nucleus</location>
    </subcellularLocation>
</comment>
<dbReference type="InterPro" id="IPR011990">
    <property type="entry name" value="TPR-like_helical_dom_sf"/>
</dbReference>
<dbReference type="GO" id="GO:0140999">
    <property type="term" value="F:histone H3K4 trimethyltransferase activity"/>
    <property type="evidence" value="ECO:0007669"/>
    <property type="project" value="UniProtKB-EC"/>
</dbReference>
<keyword evidence="22" id="KW-1185">Reference proteome</keyword>
<dbReference type="FunFam" id="1.25.40.970:FF:000002">
    <property type="entry name" value="N-lysine methyltransferase SMYD2 isoform X1"/>
    <property type="match status" value="1"/>
</dbReference>
<dbReference type="SUPFAM" id="SSF48452">
    <property type="entry name" value="TPR-like"/>
    <property type="match status" value="1"/>
</dbReference>
<dbReference type="Gene3D" id="1.10.220.160">
    <property type="match status" value="1"/>
</dbReference>
<keyword evidence="11" id="KW-0156">Chromatin regulator</keyword>
<feature type="domain" description="SET" evidence="19">
    <location>
        <begin position="5"/>
        <end position="239"/>
    </location>
</feature>
<keyword evidence="5" id="KW-0489">Methyltransferase</keyword>
<dbReference type="PANTHER" id="PTHR12197">
    <property type="entry name" value="HISTONE-LYSINE N-METHYLTRANSFERASE SMYD"/>
    <property type="match status" value="1"/>
</dbReference>
<evidence type="ECO:0000256" key="4">
    <source>
        <dbReference type="ARBA" id="ARBA00022490"/>
    </source>
</evidence>
<evidence type="ECO:0000256" key="18">
    <source>
        <dbReference type="PROSITE-ProRule" id="PRU00134"/>
    </source>
</evidence>
<dbReference type="InterPro" id="IPR044419">
    <property type="entry name" value="SMYD2_SET"/>
</dbReference>
<evidence type="ECO:0000256" key="11">
    <source>
        <dbReference type="ARBA" id="ARBA00022853"/>
    </source>
</evidence>
<dbReference type="Gene3D" id="2.170.270.10">
    <property type="entry name" value="SET domain"/>
    <property type="match status" value="1"/>
</dbReference>
<evidence type="ECO:0000256" key="6">
    <source>
        <dbReference type="ARBA" id="ARBA00022679"/>
    </source>
</evidence>
<evidence type="ECO:0000256" key="16">
    <source>
        <dbReference type="ARBA" id="ARBA00047571"/>
    </source>
</evidence>
<evidence type="ECO:0000259" key="20">
    <source>
        <dbReference type="PROSITE" id="PS50865"/>
    </source>
</evidence>
<dbReference type="Gene3D" id="6.10.140.2220">
    <property type="match status" value="1"/>
</dbReference>
<comment type="catalytic activity">
    <reaction evidence="16">
        <text>L-lysyl(4)-[histone H3] + 3 S-adenosyl-L-methionine = N(6),N(6),N(6)-trimethyl-L-lysyl(4)-[histone H3] + 3 S-adenosyl-L-homocysteine + 3 H(+)</text>
        <dbReference type="Rhea" id="RHEA:60260"/>
        <dbReference type="Rhea" id="RHEA-COMP:15537"/>
        <dbReference type="Rhea" id="RHEA-COMP:15547"/>
        <dbReference type="ChEBI" id="CHEBI:15378"/>
        <dbReference type="ChEBI" id="CHEBI:29969"/>
        <dbReference type="ChEBI" id="CHEBI:57856"/>
        <dbReference type="ChEBI" id="CHEBI:59789"/>
        <dbReference type="ChEBI" id="CHEBI:61961"/>
        <dbReference type="EC" id="2.1.1.354"/>
    </reaction>
</comment>
<evidence type="ECO:0000256" key="12">
    <source>
        <dbReference type="ARBA" id="ARBA00023015"/>
    </source>
</evidence>
<dbReference type="EC" id="2.1.1.354" evidence="3"/>
<reference evidence="21" key="1">
    <citation type="thesis" date="2020" institute="ProQuest LLC" country="789 East Eisenhower Parkway, Ann Arbor, MI, USA">
        <title>Comparative Genomics and Chromosome Evolution.</title>
        <authorList>
            <person name="Mudd A.B."/>
        </authorList>
    </citation>
    <scope>NUCLEOTIDE SEQUENCE</scope>
    <source>
        <strain evidence="21">Female2</strain>
        <tissue evidence="21">Blood</tissue>
    </source>
</reference>
<evidence type="ECO:0000256" key="10">
    <source>
        <dbReference type="ARBA" id="ARBA00022833"/>
    </source>
</evidence>
<feature type="domain" description="MYND-type" evidence="20">
    <location>
        <begin position="50"/>
        <end position="88"/>
    </location>
</feature>
<keyword evidence="14" id="KW-0539">Nucleus</keyword>
<evidence type="ECO:0000256" key="5">
    <source>
        <dbReference type="ARBA" id="ARBA00022603"/>
    </source>
</evidence>
<keyword evidence="13" id="KW-0804">Transcription</keyword>
<protein>
    <recommendedName>
        <fullName evidence="3">[histone H3]-lysine(4) N-trimethyltransferase</fullName>
        <ecNumber evidence="3">2.1.1.354</ecNumber>
    </recommendedName>
</protein>
<dbReference type="SMART" id="SM00317">
    <property type="entry name" value="SET"/>
    <property type="match status" value="1"/>
</dbReference>
<dbReference type="Pfam" id="PF00856">
    <property type="entry name" value="SET"/>
    <property type="match status" value="1"/>
</dbReference>
<dbReference type="Gene3D" id="1.25.40.10">
    <property type="entry name" value="Tetratricopeptide repeat domain"/>
    <property type="match status" value="1"/>
</dbReference>
<gene>
    <name evidence="21" type="ORF">GDO86_009070</name>
</gene>
<keyword evidence="10" id="KW-0862">Zinc</keyword>
<evidence type="ECO:0000256" key="7">
    <source>
        <dbReference type="ARBA" id="ARBA00022691"/>
    </source>
</evidence>
<dbReference type="GO" id="GO:0008270">
    <property type="term" value="F:zinc ion binding"/>
    <property type="evidence" value="ECO:0007669"/>
    <property type="project" value="UniProtKB-KW"/>
</dbReference>
<evidence type="ECO:0000256" key="9">
    <source>
        <dbReference type="ARBA" id="ARBA00022771"/>
    </source>
</evidence>
<organism evidence="21 22">
    <name type="scientific">Hymenochirus boettgeri</name>
    <name type="common">Congo dwarf clawed frog</name>
    <dbReference type="NCBI Taxonomy" id="247094"/>
    <lineage>
        <taxon>Eukaryota</taxon>
        <taxon>Metazoa</taxon>
        <taxon>Chordata</taxon>
        <taxon>Craniata</taxon>
        <taxon>Vertebrata</taxon>
        <taxon>Euteleostomi</taxon>
        <taxon>Amphibia</taxon>
        <taxon>Batrachia</taxon>
        <taxon>Anura</taxon>
        <taxon>Pipoidea</taxon>
        <taxon>Pipidae</taxon>
        <taxon>Pipinae</taxon>
        <taxon>Hymenochirus</taxon>
    </lineage>
</organism>
<evidence type="ECO:0000256" key="1">
    <source>
        <dbReference type="ARBA" id="ARBA00004123"/>
    </source>
</evidence>
<dbReference type="OrthoDB" id="5945798at2759"/>
<dbReference type="PROSITE" id="PS50280">
    <property type="entry name" value="SET"/>
    <property type="match status" value="1"/>
</dbReference>
<evidence type="ECO:0000313" key="22">
    <source>
        <dbReference type="Proteomes" id="UP000812440"/>
    </source>
</evidence>
<comment type="function">
    <text evidence="15">Protein-lysine N-methyltransferase that methylates both histones and non-histone proteins, including p53/TP53 and RB1. Specifically trimethylates histone H3 'Lys-4' (H3K4me3) in vivo. The activity requires interaction with HSP90alpha. Shows even higher methyltransferase activity on p53/TP53. Monomethylates 'Lys-370' of p53/TP53, leading to decreased DNA-binding activity and subsequent transcriptional regulation activity of p53/TP53. Monomethylates RB1 at 'Lys-860'.</text>
</comment>
<dbReference type="FunFam" id="6.10.140.2220:FF:000013">
    <property type="entry name" value="N-lysine methyltransferase SMYD2 isoform X1"/>
    <property type="match status" value="1"/>
</dbReference>
<comment type="catalytic activity">
    <reaction evidence="17">
        <text>L-lysyl-[protein] + S-adenosyl-L-methionine = N(6)-methyl-L-lysyl-[protein] + S-adenosyl-L-homocysteine + H(+)</text>
        <dbReference type="Rhea" id="RHEA:51736"/>
        <dbReference type="Rhea" id="RHEA-COMP:9752"/>
        <dbReference type="Rhea" id="RHEA-COMP:13053"/>
        <dbReference type="ChEBI" id="CHEBI:15378"/>
        <dbReference type="ChEBI" id="CHEBI:29969"/>
        <dbReference type="ChEBI" id="CHEBI:57856"/>
        <dbReference type="ChEBI" id="CHEBI:59789"/>
        <dbReference type="ChEBI" id="CHEBI:61929"/>
    </reaction>
</comment>
<evidence type="ECO:0000256" key="17">
    <source>
        <dbReference type="ARBA" id="ARBA00048985"/>
    </source>
</evidence>
<keyword evidence="6" id="KW-0808">Transferase</keyword>
<dbReference type="PANTHER" id="PTHR12197:SF193">
    <property type="entry name" value="N-LYSINE METHYLTRANSFERASE SMYD2"/>
    <property type="match status" value="1"/>
</dbReference>
<dbReference type="AlphaFoldDB" id="A0A8T2JMD0"/>
<dbReference type="FunFam" id="2.170.270.10:FF:000013">
    <property type="entry name" value="Histone-lysine N-methyltransferase SMYD1 isoform 1"/>
    <property type="match status" value="1"/>
</dbReference>
<dbReference type="SUPFAM" id="SSF82199">
    <property type="entry name" value="SET domain"/>
    <property type="match status" value="1"/>
</dbReference>
<evidence type="ECO:0000256" key="3">
    <source>
        <dbReference type="ARBA" id="ARBA00012182"/>
    </source>
</evidence>
<proteinExistence type="predicted"/>
<keyword evidence="9 18" id="KW-0863">Zinc-finger</keyword>
<dbReference type="InterPro" id="IPR046341">
    <property type="entry name" value="SET_dom_sf"/>
</dbReference>
<dbReference type="GO" id="GO:0032259">
    <property type="term" value="P:methylation"/>
    <property type="evidence" value="ECO:0007669"/>
    <property type="project" value="UniProtKB-KW"/>
</dbReference>
<keyword evidence="4" id="KW-0963">Cytoplasm</keyword>
<evidence type="ECO:0000256" key="13">
    <source>
        <dbReference type="ARBA" id="ARBA00023163"/>
    </source>
</evidence>
<evidence type="ECO:0000259" key="19">
    <source>
        <dbReference type="PROSITE" id="PS50280"/>
    </source>
</evidence>
<evidence type="ECO:0000313" key="21">
    <source>
        <dbReference type="EMBL" id="KAG8443751.1"/>
    </source>
</evidence>
<dbReference type="InterPro" id="IPR050869">
    <property type="entry name" value="H3K4_H4K5_MeTrfase"/>
</dbReference>
<dbReference type="GO" id="GO:0005634">
    <property type="term" value="C:nucleus"/>
    <property type="evidence" value="ECO:0007669"/>
    <property type="project" value="UniProtKB-SubCell"/>
</dbReference>
<dbReference type="Pfam" id="PF01753">
    <property type="entry name" value="zf-MYND"/>
    <property type="match status" value="1"/>
</dbReference>
<dbReference type="EMBL" id="JAACNH010000004">
    <property type="protein sequence ID" value="KAG8443751.1"/>
    <property type="molecule type" value="Genomic_DNA"/>
</dbReference>
<evidence type="ECO:0000256" key="2">
    <source>
        <dbReference type="ARBA" id="ARBA00004514"/>
    </source>
</evidence>
<keyword evidence="8" id="KW-0479">Metal-binding</keyword>
<dbReference type="PROSITE" id="PS50865">
    <property type="entry name" value="ZF_MYND_2"/>
    <property type="match status" value="1"/>
</dbReference>
<accession>A0A8T2JMD0</accession>
<keyword evidence="7" id="KW-0949">S-adenosyl-L-methionine</keyword>
<evidence type="ECO:0000256" key="15">
    <source>
        <dbReference type="ARBA" id="ARBA00024002"/>
    </source>
</evidence>
<dbReference type="Gene3D" id="1.25.40.970">
    <property type="match status" value="1"/>
</dbReference>
<comment type="caution">
    <text evidence="21">The sequence shown here is derived from an EMBL/GenBank/DDBJ whole genome shotgun (WGS) entry which is preliminary data.</text>
</comment>
<dbReference type="GO" id="GO:0005829">
    <property type="term" value="C:cytosol"/>
    <property type="evidence" value="ECO:0007669"/>
    <property type="project" value="UniProtKB-SubCell"/>
</dbReference>
<keyword evidence="12" id="KW-0805">Transcription regulation</keyword>
<dbReference type="InterPro" id="IPR002893">
    <property type="entry name" value="Znf_MYND"/>
</dbReference>
<dbReference type="CDD" id="cd19202">
    <property type="entry name" value="SET_SMYD2"/>
    <property type="match status" value="1"/>
</dbReference>
<dbReference type="Proteomes" id="UP000812440">
    <property type="component" value="Chromosome 5"/>
</dbReference>
<dbReference type="InterPro" id="IPR001214">
    <property type="entry name" value="SET_dom"/>
</dbReference>